<proteinExistence type="predicted"/>
<dbReference type="SUPFAM" id="SSF52047">
    <property type="entry name" value="RNI-like"/>
    <property type="match status" value="1"/>
</dbReference>
<dbReference type="PANTHER" id="PTHR45690">
    <property type="entry name" value="NACHT, LRR AND PYD DOMAINS-CONTAINING PROTEIN 12"/>
    <property type="match status" value="1"/>
</dbReference>
<evidence type="ECO:0008006" key="3">
    <source>
        <dbReference type="Google" id="ProtNLM"/>
    </source>
</evidence>
<dbReference type="PANTHER" id="PTHR45690:SF22">
    <property type="entry name" value="NACHT DOMAIN-CONTAINING PROTEIN"/>
    <property type="match status" value="1"/>
</dbReference>
<sequence>MTFKDPKCFLQRLSLENCHLTEACCKALASALVVNQQLMDLRLAKNNLRDGGVKLLCEGLGYPECKLETLVSGQCNITSCGCKHLSKLLQEDSSLTNLDLGLNLITTGLWYLGEALKNSICKLKCLGLWCCSITPFSCQDLTSALISNQKLETLDLSQNNLGNSRVTVLLEALNQKKGPLKTLRLRPYKYNLKIQKLLEEIKETNPKLTIECNIVRTTRPSSSVDFSICRES</sequence>
<dbReference type="Ensembl" id="ENSPSMT00000023860.1">
    <property type="protein sequence ID" value="ENSPSMP00000020578.1"/>
    <property type="gene ID" value="ENSPSMG00000014543.1"/>
</dbReference>
<name>A0A8C8ZU34_PROSS</name>
<dbReference type="Proteomes" id="UP000694414">
    <property type="component" value="Unplaced"/>
</dbReference>
<accession>A0A8C8ZU34</accession>
<keyword evidence="2" id="KW-1185">Reference proteome</keyword>
<evidence type="ECO:0000313" key="2">
    <source>
        <dbReference type="Proteomes" id="UP000694414"/>
    </source>
</evidence>
<dbReference type="FunFam" id="3.80.10.10:FF:000974">
    <property type="entry name" value="NACHT, LRR and PYD domains-containing protein 2"/>
    <property type="match status" value="1"/>
</dbReference>
<evidence type="ECO:0000313" key="1">
    <source>
        <dbReference type="Ensembl" id="ENSPSMP00000020578.1"/>
    </source>
</evidence>
<dbReference type="Gene3D" id="3.80.10.10">
    <property type="entry name" value="Ribonuclease Inhibitor"/>
    <property type="match status" value="2"/>
</dbReference>
<dbReference type="InterPro" id="IPR050637">
    <property type="entry name" value="NLRP_innate_immun_reg"/>
</dbReference>
<organism evidence="1 2">
    <name type="scientific">Prolemur simus</name>
    <name type="common">Greater bamboo lemur</name>
    <name type="synonym">Hapalemur simus</name>
    <dbReference type="NCBI Taxonomy" id="1328070"/>
    <lineage>
        <taxon>Eukaryota</taxon>
        <taxon>Metazoa</taxon>
        <taxon>Chordata</taxon>
        <taxon>Craniata</taxon>
        <taxon>Vertebrata</taxon>
        <taxon>Euteleostomi</taxon>
        <taxon>Mammalia</taxon>
        <taxon>Eutheria</taxon>
        <taxon>Euarchontoglires</taxon>
        <taxon>Primates</taxon>
        <taxon>Strepsirrhini</taxon>
        <taxon>Lemuriformes</taxon>
        <taxon>Lemuridae</taxon>
        <taxon>Prolemur</taxon>
    </lineage>
</organism>
<reference evidence="1" key="2">
    <citation type="submission" date="2025-09" db="UniProtKB">
        <authorList>
            <consortium name="Ensembl"/>
        </authorList>
    </citation>
    <scope>IDENTIFICATION</scope>
</reference>
<reference evidence="1" key="1">
    <citation type="submission" date="2025-08" db="UniProtKB">
        <authorList>
            <consortium name="Ensembl"/>
        </authorList>
    </citation>
    <scope>IDENTIFICATION</scope>
</reference>
<dbReference type="InterPro" id="IPR032675">
    <property type="entry name" value="LRR_dom_sf"/>
</dbReference>
<dbReference type="AlphaFoldDB" id="A0A8C8ZU34"/>
<dbReference type="SMART" id="SM00368">
    <property type="entry name" value="LRR_RI"/>
    <property type="match status" value="5"/>
</dbReference>
<dbReference type="GO" id="GO:0050727">
    <property type="term" value="P:regulation of inflammatory response"/>
    <property type="evidence" value="ECO:0007669"/>
    <property type="project" value="TreeGrafter"/>
</dbReference>
<dbReference type="GeneTree" id="ENSGT00940000161714"/>
<dbReference type="GO" id="GO:0005737">
    <property type="term" value="C:cytoplasm"/>
    <property type="evidence" value="ECO:0007669"/>
    <property type="project" value="TreeGrafter"/>
</dbReference>
<protein>
    <recommendedName>
        <fullName evidence="3">NACHT, LRR and PYD domains-containing protein 2</fullName>
    </recommendedName>
</protein>